<dbReference type="AlphaFoldDB" id="A0A1X0U1C6"/>
<dbReference type="InterPro" id="IPR004256">
    <property type="entry name" value="DUF234"/>
</dbReference>
<name>A0A1X0U1C6_9BACT</name>
<organism evidence="2 3">
    <name type="scientific">Campylobacter concisus</name>
    <dbReference type="NCBI Taxonomy" id="199"/>
    <lineage>
        <taxon>Bacteria</taxon>
        <taxon>Pseudomonadati</taxon>
        <taxon>Campylobacterota</taxon>
        <taxon>Epsilonproteobacteria</taxon>
        <taxon>Campylobacterales</taxon>
        <taxon>Campylobacteraceae</taxon>
        <taxon>Campylobacter</taxon>
    </lineage>
</organism>
<sequence length="278" mass="32727">MKHLDINELIKFHLVFDEFDLKHSYYDVFEAIEAEILNNFLALMPKFYFESDTNDAIKSALIKLARSDRKKFNVNKILPQSLASKVYAKLFEKNFLLLEKSREVLPKRSKNQMLKKEERGYKIEDKIHFNSHFSRFWFRFIEPNLSLLKAGKNDEILAIIKNEFDEYASLGFEILCGELMAKKFLINGIFLSSFWSRNIELDMLLNIGGKIIVGEAKYKERKVCKNVLNLLLKKCEKLNIKPDIIALFSKSGFSSELRNLKDERLRLYEISDFEELLK</sequence>
<dbReference type="Pfam" id="PF03008">
    <property type="entry name" value="DUF234"/>
    <property type="match status" value="1"/>
</dbReference>
<dbReference type="EMBL" id="LVWL01000020">
    <property type="protein sequence ID" value="ORI07360.1"/>
    <property type="molecule type" value="Genomic_DNA"/>
</dbReference>
<dbReference type="PANTHER" id="PTHR34704:SF1">
    <property type="entry name" value="ATPASE"/>
    <property type="match status" value="1"/>
</dbReference>
<gene>
    <name evidence="2" type="ORF">A3835_07300</name>
</gene>
<evidence type="ECO:0000313" key="3">
    <source>
        <dbReference type="Proteomes" id="UP000192671"/>
    </source>
</evidence>
<accession>A0A1X0U1C6</accession>
<protein>
    <submittedName>
        <fullName evidence="2">ATPase</fullName>
    </submittedName>
</protein>
<evidence type="ECO:0000259" key="1">
    <source>
        <dbReference type="Pfam" id="PF03008"/>
    </source>
</evidence>
<dbReference type="RefSeq" id="WP_103580512.1">
    <property type="nucleotide sequence ID" value="NZ_CABPUE010000011.1"/>
</dbReference>
<evidence type="ECO:0000313" key="2">
    <source>
        <dbReference type="EMBL" id="ORI07360.1"/>
    </source>
</evidence>
<dbReference type="PANTHER" id="PTHR34704">
    <property type="entry name" value="ATPASE"/>
    <property type="match status" value="1"/>
</dbReference>
<proteinExistence type="predicted"/>
<comment type="caution">
    <text evidence="2">The sequence shown here is derived from an EMBL/GenBank/DDBJ whole genome shotgun (WGS) entry which is preliminary data.</text>
</comment>
<feature type="domain" description="DUF234" evidence="1">
    <location>
        <begin position="137"/>
        <end position="222"/>
    </location>
</feature>
<reference evidence="2 3" key="1">
    <citation type="journal article" date="2017" name="Gene Rep">
        <title>The ribosomal RNA operon (rrn) of Campylobacter concisus supports molecular typing to genomospecies level.</title>
        <authorList>
            <person name="Huq M."/>
            <person name="Van T.T.H."/>
            <person name="Gurtler V."/>
            <person name="Elshagmani E."/>
            <person name="Allemailem K.S."/>
            <person name="Smooker P.M."/>
            <person name="Istivan T.S."/>
        </authorList>
    </citation>
    <scope>NUCLEOTIDE SEQUENCE [LARGE SCALE GENOMIC DNA]</scope>
    <source>
        <strain evidence="2 3">RCH 26</strain>
    </source>
</reference>
<dbReference type="Proteomes" id="UP000192671">
    <property type="component" value="Unassembled WGS sequence"/>
</dbReference>